<dbReference type="SUPFAM" id="SSF52980">
    <property type="entry name" value="Restriction endonuclease-like"/>
    <property type="match status" value="1"/>
</dbReference>
<keyword evidence="3" id="KW-1185">Reference proteome</keyword>
<dbReference type="SUPFAM" id="SSF52540">
    <property type="entry name" value="P-loop containing nucleoside triphosphate hydrolases"/>
    <property type="match status" value="1"/>
</dbReference>
<dbReference type="EC" id="3.6.4.12" evidence="2"/>
<dbReference type="RefSeq" id="WP_145198124.1">
    <property type="nucleotide sequence ID" value="NZ_CP036267.1"/>
</dbReference>
<keyword evidence="2" id="KW-0067">ATP-binding</keyword>
<gene>
    <name evidence="2" type="primary">rexB</name>
    <name evidence="2" type="ORF">Mal48_19340</name>
</gene>
<sequence length="919" mass="105371">MNNERLFLDWSQPALPAFVEELIKRYRSEREVDLSNVIVVFPGRQAGRRFLEILTDKSAGEAIPPRIITVGTLPEFLYLPKFPFASPLTQKLAWAEALKGLQRDQLEVVIPQPPEDYDVDAWLRLGELLRRQHRELAADGLSFSDVAERGQSLESFNETDRWNVLAEVQKRYLQQLDEAGLWDQQTARLFAIKHNECRTDSEIFLVGTVDLNHTLQSMLKQVAEHVHVVIHAPPEESSRFAPLGNLQPGEWNDFTIEIDESQIQVVDGPQEQAEQVALELEACGADFSIDEITVGVPDDRIVPHIERYLAMSGISTNWVIEQTLPQSGPYRLLQCVSSYLEADRTDHFSELIRHPDLSSWISQQDLPDNWLTCWDENVTEHLQRRTQVILGSGRSAKTARQLVSVIGDLLKPFQESSRPLADWVGPLRKFLLQVYGGRDLNPDVQEDRLLLQATQKIHEAALEHGRVPAALEQVVTAQQAIELTLDELRSEFLAAPVDDHAVQLSGWLDLPLDDAPVAILTSMNEGFIPSAVNHDLFLPNRLRTHLGIEDNQRRYARDAYAISVLLHSRKRVKLIAAKRDARKEPLTPSRLLFAASPEKVAHRIVRFFDDHEEDLPTIKTGLSTQREDHDFRIPKPVKMDEPKRSFRVTEFKDYLVSPYRYYLRHVLKLGEVSDSVVELDPAGFGSLIHDVLQGFGQSDETLQTDPVQVSGFLNSQLDQLVNKRYGSDPLFPVHIQVEQIRHRLNIFAQWQTEWVRQGWEIKHTEIGYGKNTTLNLADGSEITLRGRIDRVDYHPKLNEWVIFDYKTSDKAQSPEQTHRYKDEWVDLQLPLYRHLAKPFGVQGKVRLGYITLPRTTPQIRDRIAEWSEDELKEADDVARKIAENIINEEFWVELDKPITWFQEFSGICQDDVFGREAVV</sequence>
<organism evidence="2 3">
    <name type="scientific">Thalassoglobus polymorphus</name>
    <dbReference type="NCBI Taxonomy" id="2527994"/>
    <lineage>
        <taxon>Bacteria</taxon>
        <taxon>Pseudomonadati</taxon>
        <taxon>Planctomycetota</taxon>
        <taxon>Planctomycetia</taxon>
        <taxon>Planctomycetales</taxon>
        <taxon>Planctomycetaceae</taxon>
        <taxon>Thalassoglobus</taxon>
    </lineage>
</organism>
<dbReference type="InterPro" id="IPR011604">
    <property type="entry name" value="PDDEXK-like_dom_sf"/>
</dbReference>
<dbReference type="GO" id="GO:0016787">
    <property type="term" value="F:hydrolase activity"/>
    <property type="evidence" value="ECO:0007669"/>
    <property type="project" value="UniProtKB-KW"/>
</dbReference>
<keyword evidence="2" id="KW-0378">Hydrolase</keyword>
<dbReference type="Proteomes" id="UP000315724">
    <property type="component" value="Chromosome"/>
</dbReference>
<dbReference type="EMBL" id="CP036267">
    <property type="protein sequence ID" value="QDT32687.1"/>
    <property type="molecule type" value="Genomic_DNA"/>
</dbReference>
<dbReference type="Pfam" id="PF12705">
    <property type="entry name" value="PDDEXK_1"/>
    <property type="match status" value="1"/>
</dbReference>
<dbReference type="GO" id="GO:0003678">
    <property type="term" value="F:DNA helicase activity"/>
    <property type="evidence" value="ECO:0007669"/>
    <property type="project" value="UniProtKB-EC"/>
</dbReference>
<dbReference type="InterPro" id="IPR038726">
    <property type="entry name" value="PDDEXK_AddAB-type"/>
</dbReference>
<dbReference type="Gene3D" id="3.90.320.10">
    <property type="match status" value="1"/>
</dbReference>
<reference evidence="2 3" key="1">
    <citation type="submission" date="2019-02" db="EMBL/GenBank/DDBJ databases">
        <title>Deep-cultivation of Planctomycetes and their phenomic and genomic characterization uncovers novel biology.</title>
        <authorList>
            <person name="Wiegand S."/>
            <person name="Jogler M."/>
            <person name="Boedeker C."/>
            <person name="Pinto D."/>
            <person name="Vollmers J."/>
            <person name="Rivas-Marin E."/>
            <person name="Kohn T."/>
            <person name="Peeters S.H."/>
            <person name="Heuer A."/>
            <person name="Rast P."/>
            <person name="Oberbeckmann S."/>
            <person name="Bunk B."/>
            <person name="Jeske O."/>
            <person name="Meyerdierks A."/>
            <person name="Storesund J.E."/>
            <person name="Kallscheuer N."/>
            <person name="Luecker S."/>
            <person name="Lage O.M."/>
            <person name="Pohl T."/>
            <person name="Merkel B.J."/>
            <person name="Hornburger P."/>
            <person name="Mueller R.-W."/>
            <person name="Bruemmer F."/>
            <person name="Labrenz M."/>
            <person name="Spormann A.M."/>
            <person name="Op den Camp H."/>
            <person name="Overmann J."/>
            <person name="Amann R."/>
            <person name="Jetten M.S.M."/>
            <person name="Mascher T."/>
            <person name="Medema M.H."/>
            <person name="Devos D.P."/>
            <person name="Kaster A.-K."/>
            <person name="Ovreas L."/>
            <person name="Rohde M."/>
            <person name="Galperin M.Y."/>
            <person name="Jogler C."/>
        </authorList>
    </citation>
    <scope>NUCLEOTIDE SEQUENCE [LARGE SCALE GENOMIC DNA]</scope>
    <source>
        <strain evidence="2 3">Mal48</strain>
    </source>
</reference>
<dbReference type="KEGG" id="tpol:Mal48_19340"/>
<dbReference type="InterPro" id="IPR011335">
    <property type="entry name" value="Restrct_endonuc-II-like"/>
</dbReference>
<accession>A0A517QMA7</accession>
<dbReference type="AlphaFoldDB" id="A0A517QMA7"/>
<protein>
    <submittedName>
        <fullName evidence="2">ATP-dependent helicase/deoxyribonuclease subunit B</fullName>
        <ecNumber evidence="2">3.6.4.12</ecNumber>
    </submittedName>
</protein>
<keyword evidence="2" id="KW-0347">Helicase</keyword>
<evidence type="ECO:0000313" key="2">
    <source>
        <dbReference type="EMBL" id="QDT32687.1"/>
    </source>
</evidence>
<evidence type="ECO:0000259" key="1">
    <source>
        <dbReference type="Pfam" id="PF12705"/>
    </source>
</evidence>
<name>A0A517QMA7_9PLAN</name>
<keyword evidence="2" id="KW-0547">Nucleotide-binding</keyword>
<dbReference type="OrthoDB" id="5487982at2"/>
<dbReference type="InterPro" id="IPR027417">
    <property type="entry name" value="P-loop_NTPase"/>
</dbReference>
<proteinExistence type="predicted"/>
<feature type="domain" description="PD-(D/E)XK endonuclease-like" evidence="1">
    <location>
        <begin position="648"/>
        <end position="890"/>
    </location>
</feature>
<evidence type="ECO:0000313" key="3">
    <source>
        <dbReference type="Proteomes" id="UP000315724"/>
    </source>
</evidence>